<name>A0A6B9J9V5_9CAUD</name>
<proteinExistence type="predicted"/>
<dbReference type="EMBL" id="MN732867">
    <property type="protein sequence ID" value="QGZ16299.1"/>
    <property type="molecule type" value="Genomic_DNA"/>
</dbReference>
<evidence type="ECO:0000259" key="1">
    <source>
        <dbReference type="Pfam" id="PF23961"/>
    </source>
</evidence>
<evidence type="ECO:0000313" key="2">
    <source>
        <dbReference type="EMBL" id="QGZ16299.1"/>
    </source>
</evidence>
<gene>
    <name evidence="2" type="ORF">Hena1_01490</name>
</gene>
<accession>A0A6B9J9V5</accession>
<feature type="domain" description="Phage neck terminator protein gp12-like" evidence="1">
    <location>
        <begin position="13"/>
        <end position="171"/>
    </location>
</feature>
<evidence type="ECO:0000313" key="3">
    <source>
        <dbReference type="Proteomes" id="UP000433183"/>
    </source>
</evidence>
<sequence>MAGFANTDEVFDLLTKTVGRLVKDVTGRKVVLDDDETIPKVNEEFVMVSQSAATQLDWTDNEWQDELGNAAVTHNYEVTYTLTSFRGKAFESLTKVLQGLNLPFFYEKYFPTPCAFAYASSSTVSRIRVPLNMQKFENRATVIITFNVNFMAVDTGAFEDIDKINMQMIYSFNDPTLP</sequence>
<keyword evidence="3" id="KW-1185">Reference proteome</keyword>
<protein>
    <recommendedName>
        <fullName evidence="1">Phage neck terminator protein gp12-like domain-containing protein</fullName>
    </recommendedName>
</protein>
<organism evidence="2 3">
    <name type="scientific">Erwinia phage Hena1</name>
    <dbReference type="NCBI Taxonomy" id="2678601"/>
    <lineage>
        <taxon>Viruses</taxon>
        <taxon>Duplodnaviria</taxon>
        <taxon>Heunggongvirae</taxon>
        <taxon>Uroviricota</taxon>
        <taxon>Caudoviricetes</taxon>
        <taxon>Vequintavirinae</taxon>
        <taxon>Henunavirus</taxon>
        <taxon>Henunavirus hena1</taxon>
    </lineage>
</organism>
<dbReference type="Proteomes" id="UP000433183">
    <property type="component" value="Segment"/>
</dbReference>
<dbReference type="Pfam" id="PF23961">
    <property type="entry name" value="Phage_tail_terminator_9"/>
    <property type="match status" value="1"/>
</dbReference>
<dbReference type="InterPro" id="IPR057087">
    <property type="entry name" value="Gp12-like"/>
</dbReference>
<reference evidence="2 3" key="1">
    <citation type="submission" date="2019-11" db="EMBL/GenBank/DDBJ databases">
        <title>Characterization of a new Erwinia amylovora bacteriophage.</title>
        <authorList>
            <person name="Valentovich L.N."/>
            <person name="Akhremchuk A.E."/>
            <person name="Besarab N.V."/>
            <person name="Lagonenko A.L."/>
        </authorList>
    </citation>
    <scope>NUCLEOTIDE SEQUENCE [LARGE SCALE GENOMIC DNA]</scope>
</reference>